<dbReference type="Pfam" id="PF10979">
    <property type="entry name" value="DUF2786"/>
    <property type="match status" value="1"/>
</dbReference>
<feature type="domain" description="DUF2786" evidence="2">
    <location>
        <begin position="10"/>
        <end position="48"/>
    </location>
</feature>
<gene>
    <name evidence="4" type="ORF">CPT_MyoSmar_088</name>
</gene>
<name>A0A5B9N5P7_9CAUD</name>
<dbReference type="Proteomes" id="UP000322680">
    <property type="component" value="Segment"/>
</dbReference>
<evidence type="ECO:0000313" key="4">
    <source>
        <dbReference type="EMBL" id="QEG09537.1"/>
    </source>
</evidence>
<organism evidence="4 5">
    <name type="scientific">Serratia phage MyoSmar</name>
    <dbReference type="NCBI Taxonomy" id="2596673"/>
    <lineage>
        <taxon>Viruses</taxon>
        <taxon>Duplodnaviria</taxon>
        <taxon>Heunggongvirae</taxon>
        <taxon>Uroviricota</taxon>
        <taxon>Caudoviricetes</taxon>
        <taxon>Lindbergviridae</taxon>
        <taxon>Myosmarvirus</taxon>
        <taxon>Myosmarvirus myosmar</taxon>
    </lineage>
</organism>
<keyword evidence="1" id="KW-0175">Coiled coil</keyword>
<dbReference type="EMBL" id="MN062189">
    <property type="protein sequence ID" value="QEG09537.1"/>
    <property type="molecule type" value="Genomic_DNA"/>
</dbReference>
<reference evidence="5" key="1">
    <citation type="submission" date="2019-06" db="EMBL/GenBank/DDBJ databases">
        <title>Complete Genome Sequence of Serratia marcescens Myophage MyoSmar.</title>
        <authorList>
            <person name="Cooper S."/>
            <person name="Nguyen Q."/>
            <person name="Newkirk H."/>
            <person name="Liu M."/>
            <person name="Cahill J."/>
            <person name="Ramsey J."/>
        </authorList>
    </citation>
    <scope>NUCLEOTIDE SEQUENCE [LARGE SCALE GENOMIC DNA]</scope>
</reference>
<proteinExistence type="predicted"/>
<feature type="coiled-coil region" evidence="1">
    <location>
        <begin position="1"/>
        <end position="39"/>
    </location>
</feature>
<keyword evidence="5" id="KW-1185">Reference proteome</keyword>
<dbReference type="InterPro" id="IPR055592">
    <property type="entry name" value="DUF7168"/>
</dbReference>
<dbReference type="InterPro" id="IPR024498">
    <property type="entry name" value="DUF2786"/>
</dbReference>
<sequence>MEHENAELERIKGKIAKLLNLAERAANEHEAANAMAKARALMDKYQLTRLDALNIGGQEIQFTRVVATRHFAAMPEYMQFLATAVAKFNDVQAQLDWNVVNYKKKSGDVKQMGKAIEFRGMVDDVNMAVDMYARLLGAINNLCTLFLAREGYSGKYPVKIGTRFKLGAVMTLCDRLHDLQKAREELKTSNGTGLVVVKGAAVAEYFGEVSYKSKAPSATKRMDGESSHAYQQGLRDGNKVEIQRNINQ</sequence>
<accession>A0A5B9N5P7</accession>
<protein>
    <submittedName>
        <fullName evidence="4">Uncharacterized protein</fullName>
    </submittedName>
</protein>
<feature type="domain" description="DUF7168" evidence="3">
    <location>
        <begin position="67"/>
        <end position="186"/>
    </location>
</feature>
<evidence type="ECO:0000256" key="1">
    <source>
        <dbReference type="SAM" id="Coils"/>
    </source>
</evidence>
<evidence type="ECO:0000313" key="5">
    <source>
        <dbReference type="Proteomes" id="UP000322680"/>
    </source>
</evidence>
<evidence type="ECO:0000259" key="3">
    <source>
        <dbReference type="Pfam" id="PF23771"/>
    </source>
</evidence>
<evidence type="ECO:0000259" key="2">
    <source>
        <dbReference type="Pfam" id="PF10979"/>
    </source>
</evidence>
<dbReference type="Pfam" id="PF23771">
    <property type="entry name" value="DUF7168"/>
    <property type="match status" value="1"/>
</dbReference>